<keyword evidence="6" id="KW-0436">Ligase</keyword>
<dbReference type="GO" id="GO:0016020">
    <property type="term" value="C:membrane"/>
    <property type="evidence" value="ECO:0007669"/>
    <property type="project" value="TreeGrafter"/>
</dbReference>
<keyword evidence="2" id="KW-0067">ATP-binding</keyword>
<dbReference type="RefSeq" id="WP_106090056.1">
    <property type="nucleotide sequence ID" value="NZ_PVNL01000057.1"/>
</dbReference>
<dbReference type="Gene3D" id="3.30.300.30">
    <property type="match status" value="1"/>
</dbReference>
<evidence type="ECO:0000313" key="6">
    <source>
        <dbReference type="EMBL" id="PRQ07352.1"/>
    </source>
</evidence>
<sequence>MTERSVVPRSFVPRPSEGLNYPNLMQMFLGRVRKTPELTALRYKRDGLWRPLSWRGWEIAAREIAAGLITRCGVGPGDRVALMANTRVEWALCDLAIALCGGVSVPIYATTAGPEIAFMLADSGATLLIVERPNMLQRLPPDSPAIQTICIAAGDEPGDNSGDDPGDDPGDRGAARTTLDAVREAGRTALAGVNDAHTQIESAIAGIGHEDVFTIVYTSGTTGRPKGAVLTHKNLVYEAWAIKNSIAVDRTDQQLLMLPLAHIFARHLLWAAVESGAVTAFCGGMETAIADMREVAPTYVGAVPRFYEKLQRKIEAELHERNSVERKLFDMAFDVGRRVSACRQRGQAISPVLAAKLRVADKAAFRPIRARFGGKLRFFVSGAAPLGRGNAEFFHALGLLILEGYGLTETTGATNVNRPDRFRFGSVGPALPGCEVLVGPAGEILLRGHNTMAGYHVPGGPPDTSIIDADGWLHTGDVGEISDGFLRITDRLKDLIITAGGKNVAPQKLEGQLRARDGVGDVLVTGDRRPHLVALVSLDEAEMLAIATRERLGCRVYADLARHPRIREIVAAYVHELNETLPRYETIKRFAILPEPFPPEQVTPTQKLKRKSVEARYASLINGLYTGS</sequence>
<name>A0A2S9YQL1_9BACT</name>
<dbReference type="GO" id="GO:0005524">
    <property type="term" value="F:ATP binding"/>
    <property type="evidence" value="ECO:0007669"/>
    <property type="project" value="UniProtKB-KW"/>
</dbReference>
<evidence type="ECO:0000256" key="4">
    <source>
        <dbReference type="SAM" id="MobiDB-lite"/>
    </source>
</evidence>
<dbReference type="PROSITE" id="PS00455">
    <property type="entry name" value="AMP_BINDING"/>
    <property type="match status" value="1"/>
</dbReference>
<evidence type="ECO:0000256" key="1">
    <source>
        <dbReference type="ARBA" id="ARBA00022741"/>
    </source>
</evidence>
<gene>
    <name evidence="6" type="ORF">ENSA7_30640</name>
</gene>
<protein>
    <submittedName>
        <fullName evidence="6">Long-chain-fatty-acid--CoA ligase FadD15</fullName>
        <ecNumber evidence="6">6.2.1.3</ecNumber>
    </submittedName>
</protein>
<accession>A0A2S9YQL1</accession>
<feature type="compositionally biased region" description="Acidic residues" evidence="4">
    <location>
        <begin position="156"/>
        <end position="168"/>
    </location>
</feature>
<dbReference type="GO" id="GO:0004467">
    <property type="term" value="F:long-chain fatty acid-CoA ligase activity"/>
    <property type="evidence" value="ECO:0007669"/>
    <property type="project" value="UniProtKB-EC"/>
</dbReference>
<dbReference type="EC" id="6.2.1.3" evidence="6"/>
<dbReference type="Gene3D" id="3.40.50.12780">
    <property type="entry name" value="N-terminal domain of ligase-like"/>
    <property type="match status" value="1"/>
</dbReference>
<proteinExistence type="predicted"/>
<dbReference type="PANTHER" id="PTHR43272">
    <property type="entry name" value="LONG-CHAIN-FATTY-ACID--COA LIGASE"/>
    <property type="match status" value="1"/>
</dbReference>
<evidence type="ECO:0000256" key="2">
    <source>
        <dbReference type="ARBA" id="ARBA00022840"/>
    </source>
</evidence>
<dbReference type="AlphaFoldDB" id="A0A2S9YQL1"/>
<reference evidence="6 7" key="1">
    <citation type="submission" date="2018-03" db="EMBL/GenBank/DDBJ databases">
        <title>Draft Genome Sequences of the Obligatory Marine Myxobacteria Enhygromyxa salina SWB007.</title>
        <authorList>
            <person name="Poehlein A."/>
            <person name="Moghaddam J.A."/>
            <person name="Harms H."/>
            <person name="Alanjari M."/>
            <person name="Koenig G.M."/>
            <person name="Daniel R."/>
            <person name="Schaeberle T.F."/>
        </authorList>
    </citation>
    <scope>NUCLEOTIDE SEQUENCE [LARGE SCALE GENOMIC DNA]</scope>
    <source>
        <strain evidence="6 7">SWB007</strain>
    </source>
</reference>
<dbReference type="EMBL" id="PVNL01000057">
    <property type="protein sequence ID" value="PRQ07352.1"/>
    <property type="molecule type" value="Genomic_DNA"/>
</dbReference>
<dbReference type="Pfam" id="PF23562">
    <property type="entry name" value="AMP-binding_C_3"/>
    <property type="match status" value="1"/>
</dbReference>
<dbReference type="InterPro" id="IPR020845">
    <property type="entry name" value="AMP-binding_CS"/>
</dbReference>
<comment type="caution">
    <text evidence="6">The sequence shown here is derived from an EMBL/GenBank/DDBJ whole genome shotgun (WGS) entry which is preliminary data.</text>
</comment>
<feature type="domain" description="AMP-dependent synthetase/ligase" evidence="5">
    <location>
        <begin position="31"/>
        <end position="456"/>
    </location>
</feature>
<organism evidence="6 7">
    <name type="scientific">Enhygromyxa salina</name>
    <dbReference type="NCBI Taxonomy" id="215803"/>
    <lineage>
        <taxon>Bacteria</taxon>
        <taxon>Pseudomonadati</taxon>
        <taxon>Myxococcota</taxon>
        <taxon>Polyangia</taxon>
        <taxon>Nannocystales</taxon>
        <taxon>Nannocystaceae</taxon>
        <taxon>Enhygromyxa</taxon>
    </lineage>
</organism>
<evidence type="ECO:0000313" key="7">
    <source>
        <dbReference type="Proteomes" id="UP000238823"/>
    </source>
</evidence>
<keyword evidence="1" id="KW-0547">Nucleotide-binding</keyword>
<evidence type="ECO:0000259" key="5">
    <source>
        <dbReference type="Pfam" id="PF00501"/>
    </source>
</evidence>
<dbReference type="Proteomes" id="UP000238823">
    <property type="component" value="Unassembled WGS sequence"/>
</dbReference>
<dbReference type="OrthoDB" id="9803968at2"/>
<dbReference type="InterPro" id="IPR045851">
    <property type="entry name" value="AMP-bd_C_sf"/>
</dbReference>
<dbReference type="PANTHER" id="PTHR43272:SF33">
    <property type="entry name" value="AMP-BINDING DOMAIN-CONTAINING PROTEIN-RELATED"/>
    <property type="match status" value="1"/>
</dbReference>
<dbReference type="InterPro" id="IPR000873">
    <property type="entry name" value="AMP-dep_synth/lig_dom"/>
</dbReference>
<dbReference type="CDD" id="cd05907">
    <property type="entry name" value="VL_LC_FACS_like"/>
    <property type="match status" value="1"/>
</dbReference>
<evidence type="ECO:0000256" key="3">
    <source>
        <dbReference type="ARBA" id="ARBA00024484"/>
    </source>
</evidence>
<dbReference type="Pfam" id="PF00501">
    <property type="entry name" value="AMP-binding"/>
    <property type="match status" value="1"/>
</dbReference>
<dbReference type="SUPFAM" id="SSF56801">
    <property type="entry name" value="Acetyl-CoA synthetase-like"/>
    <property type="match status" value="1"/>
</dbReference>
<dbReference type="InterPro" id="IPR042099">
    <property type="entry name" value="ANL_N_sf"/>
</dbReference>
<feature type="region of interest" description="Disordered" evidence="4">
    <location>
        <begin position="153"/>
        <end position="174"/>
    </location>
</feature>
<comment type="catalytic activity">
    <reaction evidence="3">
        <text>a long-chain fatty acid + ATP + CoA = a long-chain fatty acyl-CoA + AMP + diphosphate</text>
        <dbReference type="Rhea" id="RHEA:15421"/>
        <dbReference type="ChEBI" id="CHEBI:30616"/>
        <dbReference type="ChEBI" id="CHEBI:33019"/>
        <dbReference type="ChEBI" id="CHEBI:57287"/>
        <dbReference type="ChEBI" id="CHEBI:57560"/>
        <dbReference type="ChEBI" id="CHEBI:83139"/>
        <dbReference type="ChEBI" id="CHEBI:456215"/>
        <dbReference type="EC" id="6.2.1.3"/>
    </reaction>
    <physiologicalReaction direction="left-to-right" evidence="3">
        <dbReference type="Rhea" id="RHEA:15422"/>
    </physiologicalReaction>
</comment>